<feature type="transmembrane region" description="Helical" evidence="7">
    <location>
        <begin position="73"/>
        <end position="93"/>
    </location>
</feature>
<feature type="transmembrane region" description="Helical" evidence="7">
    <location>
        <begin position="283"/>
        <end position="303"/>
    </location>
</feature>
<feature type="transmembrane region" description="Helical" evidence="7">
    <location>
        <begin position="330"/>
        <end position="350"/>
    </location>
</feature>
<dbReference type="PANTHER" id="PTHR10332">
    <property type="entry name" value="EQUILIBRATIVE NUCLEOSIDE TRANSPORTER"/>
    <property type="match status" value="1"/>
</dbReference>
<gene>
    <name evidence="8" type="ORF">BB560_005712</name>
</gene>
<name>A0A2T9Z0B7_9FUNG</name>
<accession>A0A2T9Z0B7</accession>
<feature type="transmembrane region" description="Helical" evidence="7">
    <location>
        <begin position="157"/>
        <end position="183"/>
    </location>
</feature>
<reference evidence="8 9" key="1">
    <citation type="journal article" date="2018" name="MBio">
        <title>Comparative Genomics Reveals the Core Gene Toolbox for the Fungus-Insect Symbiosis.</title>
        <authorList>
            <person name="Wang Y."/>
            <person name="Stata M."/>
            <person name="Wang W."/>
            <person name="Stajich J.E."/>
            <person name="White M.M."/>
            <person name="Moncalvo J.M."/>
        </authorList>
    </citation>
    <scope>NUCLEOTIDE SEQUENCE [LARGE SCALE GENOMIC DNA]</scope>
    <source>
        <strain evidence="8 9">SC-DP-2</strain>
    </source>
</reference>
<dbReference type="Pfam" id="PF01733">
    <property type="entry name" value="Nucleoside_tran"/>
    <property type="match status" value="2"/>
</dbReference>
<organism evidence="8 9">
    <name type="scientific">Smittium megazygosporum</name>
    <dbReference type="NCBI Taxonomy" id="133381"/>
    <lineage>
        <taxon>Eukaryota</taxon>
        <taxon>Fungi</taxon>
        <taxon>Fungi incertae sedis</taxon>
        <taxon>Zoopagomycota</taxon>
        <taxon>Kickxellomycotina</taxon>
        <taxon>Harpellomycetes</taxon>
        <taxon>Harpellales</taxon>
        <taxon>Legeriomycetaceae</taxon>
        <taxon>Smittium</taxon>
    </lineage>
</organism>
<dbReference type="EMBL" id="MBFS01002405">
    <property type="protein sequence ID" value="PVU97974.1"/>
    <property type="molecule type" value="Genomic_DNA"/>
</dbReference>
<sequence>MHESSNSGVLSPLINTEEIFSENQNINQNIQPSPPPFSKFIYFTAFFSAFITAFPFFAMFLKGSDYETSYGNYYSLVFTFMGLISITSSLSNWEKRIYSGFFLNISVFLFFSLLPFASFINGNSAFFSVLILSIILSGSAGYAQSPLFSFISLLSPVYIQAMLSGQAVAGIISSVFQLAVAYATSSTPPNLNTQTELPKGLKIRTFICFSVSSLIVLFSLSLIFFMKKLPVYTQQIEYFDFINQPIPEETYQITLPEQGSPLKEKLANIIEILSDTANYSHTLVMVFVVTLSIFPTLTAKVNISNPQYHIPFLVEWHFVLFNVGDCIGRFSASFFNIHMSFAFSVFEYLYGVLNRIFALSSLNRLQISKNHFFSILILLGAYLRWAFAPIFYSMSKCSSSNINFTPQTLSSIPFGEITPALAGVPQYLSHSTSSSLRNIYFLILDLIFGISNGYLASVALMDGPQHSKDPGLAAGVMSFVLNFGLTLGSIISFPISSKC</sequence>
<keyword evidence="5 7" id="KW-1133">Transmembrane helix</keyword>
<dbReference type="InterPro" id="IPR002259">
    <property type="entry name" value="Eqnu_transpt"/>
</dbReference>
<dbReference type="Proteomes" id="UP000245609">
    <property type="component" value="Unassembled WGS sequence"/>
</dbReference>
<feature type="transmembrane region" description="Helical" evidence="7">
    <location>
        <begin position="439"/>
        <end position="460"/>
    </location>
</feature>
<dbReference type="PRINTS" id="PR01130">
    <property type="entry name" value="DERENTRNSPRT"/>
</dbReference>
<feature type="transmembrane region" description="Helical" evidence="7">
    <location>
        <begin position="371"/>
        <end position="392"/>
    </location>
</feature>
<keyword evidence="6 7" id="KW-0472">Membrane</keyword>
<feature type="transmembrane region" description="Helical" evidence="7">
    <location>
        <begin position="126"/>
        <end position="145"/>
    </location>
</feature>
<proteinExistence type="inferred from homology"/>
<evidence type="ECO:0000256" key="5">
    <source>
        <dbReference type="ARBA" id="ARBA00022989"/>
    </source>
</evidence>
<feature type="transmembrane region" description="Helical" evidence="7">
    <location>
        <begin position="472"/>
        <end position="495"/>
    </location>
</feature>
<protein>
    <recommendedName>
        <fullName evidence="10">Nucleoside transporter</fullName>
    </recommendedName>
</protein>
<evidence type="ECO:0000256" key="6">
    <source>
        <dbReference type="ARBA" id="ARBA00023136"/>
    </source>
</evidence>
<keyword evidence="9" id="KW-1185">Reference proteome</keyword>
<evidence type="ECO:0000256" key="2">
    <source>
        <dbReference type="ARBA" id="ARBA00007965"/>
    </source>
</evidence>
<evidence type="ECO:0008006" key="10">
    <source>
        <dbReference type="Google" id="ProtNLM"/>
    </source>
</evidence>
<evidence type="ECO:0000313" key="9">
    <source>
        <dbReference type="Proteomes" id="UP000245609"/>
    </source>
</evidence>
<feature type="transmembrane region" description="Helical" evidence="7">
    <location>
        <begin position="203"/>
        <end position="225"/>
    </location>
</feature>
<evidence type="ECO:0000256" key="7">
    <source>
        <dbReference type="SAM" id="Phobius"/>
    </source>
</evidence>
<evidence type="ECO:0000256" key="4">
    <source>
        <dbReference type="ARBA" id="ARBA00022692"/>
    </source>
</evidence>
<dbReference type="GO" id="GO:0005886">
    <property type="term" value="C:plasma membrane"/>
    <property type="evidence" value="ECO:0007669"/>
    <property type="project" value="TreeGrafter"/>
</dbReference>
<dbReference type="AlphaFoldDB" id="A0A2T9Z0B7"/>
<feature type="transmembrane region" description="Helical" evidence="7">
    <location>
        <begin position="100"/>
        <end position="120"/>
    </location>
</feature>
<dbReference type="GO" id="GO:0005337">
    <property type="term" value="F:nucleoside transmembrane transporter activity"/>
    <property type="evidence" value="ECO:0007669"/>
    <property type="project" value="InterPro"/>
</dbReference>
<evidence type="ECO:0000256" key="1">
    <source>
        <dbReference type="ARBA" id="ARBA00004141"/>
    </source>
</evidence>
<comment type="subcellular location">
    <subcellularLocation>
        <location evidence="1">Membrane</location>
        <topology evidence="1">Multi-pass membrane protein</topology>
    </subcellularLocation>
</comment>
<evidence type="ECO:0000256" key="3">
    <source>
        <dbReference type="ARBA" id="ARBA00022448"/>
    </source>
</evidence>
<comment type="caution">
    <text evidence="8">The sequence shown here is derived from an EMBL/GenBank/DDBJ whole genome shotgun (WGS) entry which is preliminary data.</text>
</comment>
<keyword evidence="3" id="KW-0813">Transport</keyword>
<dbReference type="PIRSF" id="PIRSF016379">
    <property type="entry name" value="ENT"/>
    <property type="match status" value="1"/>
</dbReference>
<evidence type="ECO:0000313" key="8">
    <source>
        <dbReference type="EMBL" id="PVU97974.1"/>
    </source>
</evidence>
<comment type="similarity">
    <text evidence="2">Belongs to the SLC29A/ENT transporter (TC 2.A.57) family.</text>
</comment>
<keyword evidence="4 7" id="KW-0812">Transmembrane</keyword>
<dbReference type="OrthoDB" id="46396at2759"/>
<dbReference type="PANTHER" id="PTHR10332:SF88">
    <property type="entry name" value="EQUILIBRATIVE NUCLEOSIDE TRANSPORTER 1, ISOFORM A"/>
    <property type="match status" value="1"/>
</dbReference>
<feature type="transmembrane region" description="Helical" evidence="7">
    <location>
        <begin position="40"/>
        <end position="61"/>
    </location>
</feature>